<evidence type="ECO:0000256" key="1">
    <source>
        <dbReference type="SAM" id="MobiDB-lite"/>
    </source>
</evidence>
<evidence type="ECO:0000313" key="3">
    <source>
        <dbReference type="Proteomes" id="UP000007431"/>
    </source>
</evidence>
<sequence>MGQLFGLSTNSSISRERDRSPRRDNGARRYDDRSRRERDWGNNLSARSSTYGRSARLEPGVYVVDIKKVFATYHASFTDTAGVRRMAKNAGLVQDHQWYGAGREAGLLIELWSLFVSGPSTGLPKKVRDAAWERQRAALLGGGSSTGASDERPGEAQAVANGDDSDDDLNAGPSVVLSTPAAGGGDPYLNDYSDRGDSDDDDD</sequence>
<dbReference type="OrthoDB" id="10376974at2759"/>
<dbReference type="VEuPathDB" id="FungiDB:SCHCODRAFT_02668954"/>
<dbReference type="RefSeq" id="XP_003031256.1">
    <property type="nucleotide sequence ID" value="XM_003031210.1"/>
</dbReference>
<gene>
    <name evidence="2" type="ORF">SCHCODRAFT_85327</name>
</gene>
<feature type="compositionally biased region" description="Basic and acidic residues" evidence="1">
    <location>
        <begin position="14"/>
        <end position="36"/>
    </location>
</feature>
<dbReference type="AlphaFoldDB" id="D8Q753"/>
<reference evidence="2 3" key="1">
    <citation type="journal article" date="2010" name="Nat. Biotechnol.">
        <title>Genome sequence of the model mushroom Schizophyllum commune.</title>
        <authorList>
            <person name="Ohm R.A."/>
            <person name="de Jong J.F."/>
            <person name="Lugones L.G."/>
            <person name="Aerts A."/>
            <person name="Kothe E."/>
            <person name="Stajich J.E."/>
            <person name="de Vries R.P."/>
            <person name="Record E."/>
            <person name="Levasseur A."/>
            <person name="Baker S.E."/>
            <person name="Bartholomew K.A."/>
            <person name="Coutinho P.M."/>
            <person name="Erdmann S."/>
            <person name="Fowler T.J."/>
            <person name="Gathman A.C."/>
            <person name="Lombard V."/>
            <person name="Henrissat B."/>
            <person name="Knabe N."/>
            <person name="Kuees U."/>
            <person name="Lilly W.W."/>
            <person name="Lindquist E."/>
            <person name="Lucas S."/>
            <person name="Magnuson J.K."/>
            <person name="Piumi F."/>
            <person name="Raudaskoski M."/>
            <person name="Salamov A."/>
            <person name="Schmutz J."/>
            <person name="Schwarze F.W.M.R."/>
            <person name="vanKuyk P.A."/>
            <person name="Horton J.S."/>
            <person name="Grigoriev I.V."/>
            <person name="Woesten H.A.B."/>
        </authorList>
    </citation>
    <scope>NUCLEOTIDE SEQUENCE [LARGE SCALE GENOMIC DNA]</scope>
    <source>
        <strain evidence="3">H4-8 / FGSC 9210</strain>
    </source>
</reference>
<dbReference type="InParanoid" id="D8Q753"/>
<proteinExistence type="predicted"/>
<name>D8Q753_SCHCM</name>
<protein>
    <submittedName>
        <fullName evidence="2">Expressed protein</fullName>
    </submittedName>
</protein>
<dbReference type="HOGENOM" id="CLU_1349588_0_0_1"/>
<feature type="region of interest" description="Disordered" evidence="1">
    <location>
        <begin position="141"/>
        <end position="203"/>
    </location>
</feature>
<evidence type="ECO:0000313" key="2">
    <source>
        <dbReference type="EMBL" id="EFI96353.1"/>
    </source>
</evidence>
<dbReference type="Proteomes" id="UP000007431">
    <property type="component" value="Unassembled WGS sequence"/>
</dbReference>
<dbReference type="EMBL" id="GL377307">
    <property type="protein sequence ID" value="EFI96353.1"/>
    <property type="molecule type" value="Genomic_DNA"/>
</dbReference>
<dbReference type="KEGG" id="scm:SCHCO_02668954"/>
<organism evidence="3">
    <name type="scientific">Schizophyllum commune (strain H4-8 / FGSC 9210)</name>
    <name type="common">Split gill fungus</name>
    <dbReference type="NCBI Taxonomy" id="578458"/>
    <lineage>
        <taxon>Eukaryota</taxon>
        <taxon>Fungi</taxon>
        <taxon>Dikarya</taxon>
        <taxon>Basidiomycota</taxon>
        <taxon>Agaricomycotina</taxon>
        <taxon>Agaricomycetes</taxon>
        <taxon>Agaricomycetidae</taxon>
        <taxon>Agaricales</taxon>
        <taxon>Schizophyllaceae</taxon>
        <taxon>Schizophyllum</taxon>
    </lineage>
</organism>
<feature type="compositionally biased region" description="Polar residues" evidence="1">
    <location>
        <begin position="1"/>
        <end position="13"/>
    </location>
</feature>
<dbReference type="GeneID" id="9592521"/>
<accession>D8Q753</accession>
<feature type="region of interest" description="Disordered" evidence="1">
    <location>
        <begin position="1"/>
        <end position="36"/>
    </location>
</feature>
<keyword evidence="3" id="KW-1185">Reference proteome</keyword>